<dbReference type="AlphaFoldDB" id="A0AAI8VRW3"/>
<protein>
    <submittedName>
        <fullName evidence="4">Uu.00g058230.m01.CDS01</fullName>
    </submittedName>
</protein>
<dbReference type="PANTHER" id="PTHR32332:SF34">
    <property type="entry name" value="2-NITROPROPANE DIOXYGENASE FAMILY, PUTATIVE-RELATED"/>
    <property type="match status" value="1"/>
</dbReference>
<dbReference type="InterPro" id="IPR013785">
    <property type="entry name" value="Aldolase_TIM"/>
</dbReference>
<sequence>MASKLLADYPWVSAPIIVNAPMTGFAGAALAAAVSTAGGIGLLASDTMDQLSAELDRAKTSLLSSDSPNPSLNLNPNSRTTLPVGVGFLLFYHKLDTALPVLAAHKPAIVWLFAAPQLADYGVWAAVIRAATPNSKIWVQVGSVTAALEVARANAPPDVLVLQGADAGGHGFARGAGIVSLLPEATDALRASGLGHVPIVASGGIVDGRGVAAALALGAAGVVMGTRFLAAAETKVHPRYREAVLNTKDGALSTARSGMFDELRGPSIWPTGYDGRALAVGGSYADWSEGGMDIERIRELHGKAAADALAGDGWNPRAAVWAGTGVGIVTQTQPAADIVAEVRSAAQRVVRGLVLPGAPTY</sequence>
<comment type="caution">
    <text evidence="4">The sequence shown here is derived from an EMBL/GenBank/DDBJ whole genome shotgun (WGS) entry which is preliminary data.</text>
</comment>
<evidence type="ECO:0000256" key="3">
    <source>
        <dbReference type="ARBA" id="ARBA00023002"/>
    </source>
</evidence>
<reference evidence="4" key="1">
    <citation type="submission" date="2023-10" db="EMBL/GenBank/DDBJ databases">
        <authorList>
            <person name="Hackl T."/>
        </authorList>
    </citation>
    <scope>NUCLEOTIDE SEQUENCE</scope>
</reference>
<dbReference type="CDD" id="cd04730">
    <property type="entry name" value="NPD_like"/>
    <property type="match status" value="1"/>
</dbReference>
<keyword evidence="2" id="KW-0288">FMN</keyword>
<dbReference type="GO" id="GO:0018580">
    <property type="term" value="F:nitronate monooxygenase activity"/>
    <property type="evidence" value="ECO:0007669"/>
    <property type="project" value="InterPro"/>
</dbReference>
<evidence type="ECO:0000313" key="5">
    <source>
        <dbReference type="Proteomes" id="UP001295740"/>
    </source>
</evidence>
<dbReference type="SUPFAM" id="SSF51412">
    <property type="entry name" value="Inosine monophosphate dehydrogenase (IMPDH)"/>
    <property type="match status" value="1"/>
</dbReference>
<dbReference type="Pfam" id="PF03060">
    <property type="entry name" value="NMO"/>
    <property type="match status" value="2"/>
</dbReference>
<organism evidence="4 5">
    <name type="scientific">Anthostomella pinea</name>
    <dbReference type="NCBI Taxonomy" id="933095"/>
    <lineage>
        <taxon>Eukaryota</taxon>
        <taxon>Fungi</taxon>
        <taxon>Dikarya</taxon>
        <taxon>Ascomycota</taxon>
        <taxon>Pezizomycotina</taxon>
        <taxon>Sordariomycetes</taxon>
        <taxon>Xylariomycetidae</taxon>
        <taxon>Xylariales</taxon>
        <taxon>Xylariaceae</taxon>
        <taxon>Anthostomella</taxon>
    </lineage>
</organism>
<keyword evidence="1" id="KW-0285">Flavoprotein</keyword>
<dbReference type="InterPro" id="IPR004136">
    <property type="entry name" value="NMO"/>
</dbReference>
<evidence type="ECO:0000256" key="2">
    <source>
        <dbReference type="ARBA" id="ARBA00022643"/>
    </source>
</evidence>
<proteinExistence type="predicted"/>
<dbReference type="PANTHER" id="PTHR32332">
    <property type="entry name" value="2-NITROPROPANE DIOXYGENASE"/>
    <property type="match status" value="1"/>
</dbReference>
<gene>
    <name evidence="4" type="ORF">KHLLAP_LOCUS10391</name>
</gene>
<dbReference type="Proteomes" id="UP001295740">
    <property type="component" value="Unassembled WGS sequence"/>
</dbReference>
<dbReference type="EMBL" id="CAUWAG010000013">
    <property type="protein sequence ID" value="CAJ2509923.1"/>
    <property type="molecule type" value="Genomic_DNA"/>
</dbReference>
<name>A0AAI8VRW3_9PEZI</name>
<evidence type="ECO:0000256" key="1">
    <source>
        <dbReference type="ARBA" id="ARBA00022630"/>
    </source>
</evidence>
<evidence type="ECO:0000313" key="4">
    <source>
        <dbReference type="EMBL" id="CAJ2509923.1"/>
    </source>
</evidence>
<accession>A0AAI8VRW3</accession>
<keyword evidence="3" id="KW-0560">Oxidoreductase</keyword>
<keyword evidence="5" id="KW-1185">Reference proteome</keyword>
<dbReference type="Gene3D" id="3.20.20.70">
    <property type="entry name" value="Aldolase class I"/>
    <property type="match status" value="1"/>
</dbReference>